<dbReference type="Gene3D" id="3.30.9.30">
    <property type="match status" value="1"/>
</dbReference>
<dbReference type="Proteomes" id="UP000011064">
    <property type="component" value="Unassembled WGS sequence"/>
</dbReference>
<gene>
    <name evidence="1" type="ORF">GMDG_05093</name>
</gene>
<organism evidence="1 2">
    <name type="scientific">Pseudogymnoascus destructans (strain ATCC MYA-4855 / 20631-21)</name>
    <name type="common">Bat white-nose syndrome fungus</name>
    <name type="synonym">Geomyces destructans</name>
    <dbReference type="NCBI Taxonomy" id="658429"/>
    <lineage>
        <taxon>Eukaryota</taxon>
        <taxon>Fungi</taxon>
        <taxon>Dikarya</taxon>
        <taxon>Ascomycota</taxon>
        <taxon>Pezizomycotina</taxon>
        <taxon>Leotiomycetes</taxon>
        <taxon>Thelebolales</taxon>
        <taxon>Thelebolaceae</taxon>
        <taxon>Pseudogymnoascus</taxon>
    </lineage>
</organism>
<dbReference type="EMBL" id="GL573270">
    <property type="protein sequence ID" value="ELR01915.1"/>
    <property type="molecule type" value="Genomic_DNA"/>
</dbReference>
<sequence>MFYKVGAGLQVAPNATRLLKKWDLPDSFWATAAEPTFLAVHRYSDGKVLAMKKDFNTKMRDNDRAPFSIFTASIYSWRCISVPSPSVSNSS</sequence>
<protein>
    <submittedName>
        <fullName evidence="1">Uncharacterized protein</fullName>
    </submittedName>
</protein>
<dbReference type="VEuPathDB" id="FungiDB:GMDG_05093"/>
<evidence type="ECO:0000313" key="2">
    <source>
        <dbReference type="Proteomes" id="UP000011064"/>
    </source>
</evidence>
<reference evidence="2" key="1">
    <citation type="submission" date="2010-09" db="EMBL/GenBank/DDBJ databases">
        <title>The genome sequence of Geomyces destructans 20631-21.</title>
        <authorList>
            <consortium name="The Broad Institute Genome Sequencing Platform"/>
            <person name="Cuomo C.A."/>
            <person name="Blehert D.S."/>
            <person name="Lorch J.M."/>
            <person name="Young S.K."/>
            <person name="Zeng Q."/>
            <person name="Gargeya S."/>
            <person name="Fitzgerald M."/>
            <person name="Haas B."/>
            <person name="Abouelleil A."/>
            <person name="Alvarado L."/>
            <person name="Arachchi H.M."/>
            <person name="Berlin A."/>
            <person name="Brown A."/>
            <person name="Chapman S.B."/>
            <person name="Chen Z."/>
            <person name="Dunbar C."/>
            <person name="Freedman E."/>
            <person name="Gearin G."/>
            <person name="Gellesch M."/>
            <person name="Goldberg J."/>
            <person name="Griggs A."/>
            <person name="Gujja S."/>
            <person name="Heiman D."/>
            <person name="Howarth C."/>
            <person name="Larson L."/>
            <person name="Lui A."/>
            <person name="MacDonald P.J.P."/>
            <person name="Montmayeur A."/>
            <person name="Murphy C."/>
            <person name="Neiman D."/>
            <person name="Pearson M."/>
            <person name="Priest M."/>
            <person name="Roberts A."/>
            <person name="Saif S."/>
            <person name="Shea T."/>
            <person name="Shenoy N."/>
            <person name="Sisk P."/>
            <person name="Stolte C."/>
            <person name="Sykes S."/>
            <person name="Wortman J."/>
            <person name="Nusbaum C."/>
            <person name="Birren B."/>
        </authorList>
    </citation>
    <scope>NUCLEOTIDE SEQUENCE [LARGE SCALE GENOMIC DNA]</scope>
    <source>
        <strain evidence="2">ATCC MYA-4855 / 20631-21</strain>
    </source>
</reference>
<name>L8FLX7_PSED2</name>
<dbReference type="STRING" id="658429.L8FLX7"/>
<keyword evidence="2" id="KW-1185">Reference proteome</keyword>
<proteinExistence type="predicted"/>
<dbReference type="HOGENOM" id="CLU_2427961_0_0_1"/>
<dbReference type="InParanoid" id="L8FLX7"/>
<dbReference type="AlphaFoldDB" id="L8FLX7"/>
<accession>L8FLX7</accession>
<evidence type="ECO:0000313" key="1">
    <source>
        <dbReference type="EMBL" id="ELR01915.1"/>
    </source>
</evidence>